<reference evidence="4" key="1">
    <citation type="journal article" date="2023" name="Commun. Biol.">
        <title>Genome analysis of Parmales, the sister group of diatoms, reveals the evolutionary specialization of diatoms from phago-mixotrophs to photoautotrophs.</title>
        <authorList>
            <person name="Ban H."/>
            <person name="Sato S."/>
            <person name="Yoshikawa S."/>
            <person name="Yamada K."/>
            <person name="Nakamura Y."/>
            <person name="Ichinomiya M."/>
            <person name="Sato N."/>
            <person name="Blanc-Mathieu R."/>
            <person name="Endo H."/>
            <person name="Kuwata A."/>
            <person name="Ogata H."/>
        </authorList>
    </citation>
    <scope>NUCLEOTIDE SEQUENCE [LARGE SCALE GENOMIC DNA]</scope>
    <source>
        <strain evidence="4">NIES 3700</strain>
    </source>
</reference>
<proteinExistence type="predicted"/>
<keyword evidence="1" id="KW-0732">Signal</keyword>
<evidence type="ECO:0000259" key="2">
    <source>
        <dbReference type="Pfam" id="PF12740"/>
    </source>
</evidence>
<dbReference type="SUPFAM" id="SSF53474">
    <property type="entry name" value="alpha/beta-Hydrolases"/>
    <property type="match status" value="1"/>
</dbReference>
<dbReference type="InterPro" id="IPR041127">
    <property type="entry name" value="PET_hydrolase/cutinase-like"/>
</dbReference>
<evidence type="ECO:0000313" key="4">
    <source>
        <dbReference type="Proteomes" id="UP001165122"/>
    </source>
</evidence>
<name>A0A9W7DQE9_9STRA</name>
<dbReference type="EMBL" id="BRXW01000417">
    <property type="protein sequence ID" value="GMH52354.1"/>
    <property type="molecule type" value="Genomic_DNA"/>
</dbReference>
<feature type="signal peptide" evidence="1">
    <location>
        <begin position="1"/>
        <end position="20"/>
    </location>
</feature>
<dbReference type="Gene3D" id="3.40.50.1820">
    <property type="entry name" value="alpha/beta hydrolase"/>
    <property type="match status" value="1"/>
</dbReference>
<feature type="domain" description="PET hydrolase/cutinase-like" evidence="2">
    <location>
        <begin position="60"/>
        <end position="294"/>
    </location>
</feature>
<evidence type="ECO:0000313" key="3">
    <source>
        <dbReference type="EMBL" id="GMH52354.1"/>
    </source>
</evidence>
<evidence type="ECO:0000256" key="1">
    <source>
        <dbReference type="SAM" id="SignalP"/>
    </source>
</evidence>
<accession>A0A9W7DQE9</accession>
<dbReference type="Proteomes" id="UP001165122">
    <property type="component" value="Unassembled WGS sequence"/>
</dbReference>
<gene>
    <name evidence="3" type="ORF">TrLO_g4396</name>
</gene>
<sequence>MNSLTHITWALILLFSLTYADQSFQDDLQTLSTSYPSVSLSKNVGSLTPGFRPKPDQPSAIPGFYDVATKKFSVDAMDITNKHITVFYPTNNPSPSKLIAYAHGYGGGGVQTTTVYWEICEKLSSFGYVVTLHHSCDLGCLSDGKIGFDYYYYEQLKAITWVEEMKKDGEEEFVKNLDLDDGVAIAGHSMGGQATLFSSAYNSTSHNIKAAAYHHAWTEDFPTPEIPYISFTSYYDDEAPQDTMGLPIYEIETEGITKAVVSTQNYGHHEADILGINPLLAQFTVAWFKVLFDGVKTENGVDWEEMIFGRGKSNVCWGGFGEVVEGVCEVTDLR</sequence>
<organism evidence="3 4">
    <name type="scientific">Triparma laevis f. longispina</name>
    <dbReference type="NCBI Taxonomy" id="1714387"/>
    <lineage>
        <taxon>Eukaryota</taxon>
        <taxon>Sar</taxon>
        <taxon>Stramenopiles</taxon>
        <taxon>Ochrophyta</taxon>
        <taxon>Bolidophyceae</taxon>
        <taxon>Parmales</taxon>
        <taxon>Triparmaceae</taxon>
        <taxon>Triparma</taxon>
    </lineage>
</organism>
<protein>
    <recommendedName>
        <fullName evidence="2">PET hydrolase/cutinase-like domain-containing protein</fullName>
    </recommendedName>
</protein>
<feature type="chain" id="PRO_5040819430" description="PET hydrolase/cutinase-like domain-containing protein" evidence="1">
    <location>
        <begin position="21"/>
        <end position="334"/>
    </location>
</feature>
<dbReference type="OrthoDB" id="199395at2759"/>
<dbReference type="InterPro" id="IPR029058">
    <property type="entry name" value="AB_hydrolase_fold"/>
</dbReference>
<dbReference type="Pfam" id="PF12740">
    <property type="entry name" value="PETase"/>
    <property type="match status" value="1"/>
</dbReference>
<keyword evidence="4" id="KW-1185">Reference proteome</keyword>
<comment type="caution">
    <text evidence="3">The sequence shown here is derived from an EMBL/GenBank/DDBJ whole genome shotgun (WGS) entry which is preliminary data.</text>
</comment>
<dbReference type="AlphaFoldDB" id="A0A9W7DQE9"/>